<keyword evidence="1" id="KW-0378">Hydrolase</keyword>
<dbReference type="PROSITE" id="PS50056">
    <property type="entry name" value="TYR_PHOSPHATASE_2"/>
    <property type="match status" value="1"/>
</dbReference>
<dbReference type="PROSITE" id="PS00383">
    <property type="entry name" value="TYR_PHOSPHATASE_1"/>
    <property type="match status" value="1"/>
</dbReference>
<dbReference type="Gene3D" id="3.90.190.10">
    <property type="entry name" value="Protein tyrosine phosphatase superfamily"/>
    <property type="match status" value="1"/>
</dbReference>
<dbReference type="Proteomes" id="UP001230188">
    <property type="component" value="Unassembled WGS sequence"/>
</dbReference>
<keyword evidence="3" id="KW-0472">Membrane</keyword>
<evidence type="ECO:0000256" key="3">
    <source>
        <dbReference type="SAM" id="Phobius"/>
    </source>
</evidence>
<keyword evidence="2" id="KW-0904">Protein phosphatase</keyword>
<dbReference type="InterPro" id="IPR000340">
    <property type="entry name" value="Dual-sp_phosphatase_cat-dom"/>
</dbReference>
<comment type="caution">
    <text evidence="5">The sequence shown here is derived from an EMBL/GenBank/DDBJ whole genome shotgun (WGS) entry which is preliminary data.</text>
</comment>
<keyword evidence="3" id="KW-0812">Transmembrane</keyword>
<dbReference type="InterPro" id="IPR020422">
    <property type="entry name" value="TYR_PHOSPHATASE_DUAL_dom"/>
</dbReference>
<feature type="transmembrane region" description="Helical" evidence="3">
    <location>
        <begin position="32"/>
        <end position="54"/>
    </location>
</feature>
<evidence type="ECO:0000256" key="1">
    <source>
        <dbReference type="ARBA" id="ARBA00022801"/>
    </source>
</evidence>
<gene>
    <name evidence="5" type="ORF">CTAYLR_003360</name>
</gene>
<dbReference type="SUPFAM" id="SSF52799">
    <property type="entry name" value="(Phosphotyrosine protein) phosphatases II"/>
    <property type="match status" value="1"/>
</dbReference>
<organism evidence="5 6">
    <name type="scientific">Chrysophaeum taylorii</name>
    <dbReference type="NCBI Taxonomy" id="2483200"/>
    <lineage>
        <taxon>Eukaryota</taxon>
        <taxon>Sar</taxon>
        <taxon>Stramenopiles</taxon>
        <taxon>Ochrophyta</taxon>
        <taxon>Pelagophyceae</taxon>
        <taxon>Pelagomonadales</taxon>
        <taxon>Pelagomonadaceae</taxon>
        <taxon>Chrysophaeum</taxon>
    </lineage>
</organism>
<dbReference type="GO" id="GO:0004721">
    <property type="term" value="F:phosphoprotein phosphatase activity"/>
    <property type="evidence" value="ECO:0007669"/>
    <property type="project" value="UniProtKB-KW"/>
</dbReference>
<dbReference type="Pfam" id="PF00782">
    <property type="entry name" value="DSPc"/>
    <property type="match status" value="1"/>
</dbReference>
<evidence type="ECO:0000313" key="6">
    <source>
        <dbReference type="Proteomes" id="UP001230188"/>
    </source>
</evidence>
<feature type="transmembrane region" description="Helical" evidence="3">
    <location>
        <begin position="66"/>
        <end position="85"/>
    </location>
</feature>
<dbReference type="EMBL" id="JAQMWT010000341">
    <property type="protein sequence ID" value="KAJ8604012.1"/>
    <property type="molecule type" value="Genomic_DNA"/>
</dbReference>
<dbReference type="SMART" id="SM00195">
    <property type="entry name" value="DSPc"/>
    <property type="match status" value="1"/>
</dbReference>
<dbReference type="InterPro" id="IPR029021">
    <property type="entry name" value="Prot-tyrosine_phosphatase-like"/>
</dbReference>
<name>A0AAD7UEU8_9STRA</name>
<protein>
    <recommendedName>
        <fullName evidence="4">Tyrosine specific protein phosphatases domain-containing protein</fullName>
    </recommendedName>
</protein>
<dbReference type="AlphaFoldDB" id="A0AAD7UEU8"/>
<dbReference type="InterPro" id="IPR016130">
    <property type="entry name" value="Tyr_Pase_AS"/>
</dbReference>
<dbReference type="PANTHER" id="PTHR47216">
    <property type="match status" value="1"/>
</dbReference>
<sequence length="244" mass="27169">MLTVHGVFLKYAGLSTVAGVCGCCFENGLVRIVSVYVAVVNGLVTLGFVSNRGASWMIGKDEDGELPWWSVVVWFGFIGPTWLYTKIHTILGKRYHAVREADEVVDGWWLGGRYADRLKDRPRHFSGVLDLTCELPERLRASTDEYKLVAVWDGSPPSPEMIEEAAIFCVSARRNGHVLVHCAHGRGRSTTVMCAALVKAGKFDNWRDAFAACKVKRPAVKLNSKMRTALEAWQSQFHARSSTH</sequence>
<evidence type="ECO:0000313" key="5">
    <source>
        <dbReference type="EMBL" id="KAJ8604012.1"/>
    </source>
</evidence>
<keyword evidence="6" id="KW-1185">Reference proteome</keyword>
<accession>A0AAD7UEU8</accession>
<proteinExistence type="predicted"/>
<dbReference type="PANTHER" id="PTHR47216:SF4">
    <property type="entry name" value="OS01G0859400 PROTEIN"/>
    <property type="match status" value="1"/>
</dbReference>
<keyword evidence="3" id="KW-1133">Transmembrane helix</keyword>
<evidence type="ECO:0000256" key="2">
    <source>
        <dbReference type="ARBA" id="ARBA00022912"/>
    </source>
</evidence>
<dbReference type="InterPro" id="IPR000387">
    <property type="entry name" value="Tyr_Pase_dom"/>
</dbReference>
<evidence type="ECO:0000259" key="4">
    <source>
        <dbReference type="PROSITE" id="PS50056"/>
    </source>
</evidence>
<feature type="domain" description="Tyrosine specific protein phosphatases" evidence="4">
    <location>
        <begin position="159"/>
        <end position="228"/>
    </location>
</feature>
<reference evidence="5" key="1">
    <citation type="submission" date="2023-01" db="EMBL/GenBank/DDBJ databases">
        <title>Metagenome sequencing of chrysophaentin producing Chrysophaeum taylorii.</title>
        <authorList>
            <person name="Davison J."/>
            <person name="Bewley C."/>
        </authorList>
    </citation>
    <scope>NUCLEOTIDE SEQUENCE</scope>
    <source>
        <strain evidence="5">NIES-1699</strain>
    </source>
</reference>